<dbReference type="GO" id="GO:1990166">
    <property type="term" value="P:protein localization to site of double-strand break"/>
    <property type="evidence" value="ECO:0007669"/>
    <property type="project" value="TreeGrafter"/>
</dbReference>
<dbReference type="Gene3D" id="3.40.50.10190">
    <property type="entry name" value="BRCT domain"/>
    <property type="match status" value="2"/>
</dbReference>
<dbReference type="PANTHER" id="PTHR46677">
    <property type="entry name" value="SMC5-SMC6 COMPLEX LOCALIZATION FACTOR PROTEIN 1"/>
    <property type="match status" value="1"/>
</dbReference>
<dbReference type="PANTHER" id="PTHR46677:SF1">
    <property type="entry name" value="SMC5-SMC6 COMPLEX LOCALIZATION FACTOR PROTEIN 1"/>
    <property type="match status" value="1"/>
</dbReference>
<dbReference type="AlphaFoldDB" id="A0A3M6V693"/>
<dbReference type="SUPFAM" id="SSF52113">
    <property type="entry name" value="BRCT domain"/>
    <property type="match status" value="1"/>
</dbReference>
<protein>
    <recommendedName>
        <fullName evidence="4">BRCT domain-containing protein</fullName>
    </recommendedName>
</protein>
<sequence length="192" mass="21490">MFHLIALERVVTETSNEKYLAAVAAGKWVLHKSFLEASREAGFFIEESLHEWGQEIPGEPHNKLAAAARRWRVKLRQERAAAAEAGKSPSSCGAFNSWVVLLCVDKSRQPGFKHLAKTKVDSSDLNALQKDNVWCLKPDYIAEYLMQDPPPPPQKYLLSEPVIPGEQDRSVPGQSRKRKGDDLTGGDKRVRV</sequence>
<name>A0A3M6V693_POCDA</name>
<evidence type="ECO:0008006" key="4">
    <source>
        <dbReference type="Google" id="ProtNLM"/>
    </source>
</evidence>
<dbReference type="InterPro" id="IPR036420">
    <property type="entry name" value="BRCT_dom_sf"/>
</dbReference>
<dbReference type="GO" id="GO:0035861">
    <property type="term" value="C:site of double-strand break"/>
    <property type="evidence" value="ECO:0007669"/>
    <property type="project" value="TreeGrafter"/>
</dbReference>
<feature type="region of interest" description="Disordered" evidence="1">
    <location>
        <begin position="151"/>
        <end position="192"/>
    </location>
</feature>
<reference evidence="2 3" key="1">
    <citation type="journal article" date="2018" name="Sci. Rep.">
        <title>Comparative analysis of the Pocillopora damicornis genome highlights role of immune system in coral evolution.</title>
        <authorList>
            <person name="Cunning R."/>
            <person name="Bay R.A."/>
            <person name="Gillette P."/>
            <person name="Baker A.C."/>
            <person name="Traylor-Knowles N."/>
        </authorList>
    </citation>
    <scope>NUCLEOTIDE SEQUENCE [LARGE SCALE GENOMIC DNA]</scope>
    <source>
        <strain evidence="2">RSMAS</strain>
        <tissue evidence="2">Whole animal</tissue>
    </source>
</reference>
<organism evidence="2 3">
    <name type="scientific">Pocillopora damicornis</name>
    <name type="common">Cauliflower coral</name>
    <name type="synonym">Millepora damicornis</name>
    <dbReference type="NCBI Taxonomy" id="46731"/>
    <lineage>
        <taxon>Eukaryota</taxon>
        <taxon>Metazoa</taxon>
        <taxon>Cnidaria</taxon>
        <taxon>Anthozoa</taxon>
        <taxon>Hexacorallia</taxon>
        <taxon>Scleractinia</taxon>
        <taxon>Astrocoeniina</taxon>
        <taxon>Pocilloporidae</taxon>
        <taxon>Pocillopora</taxon>
    </lineage>
</organism>
<keyword evidence="3" id="KW-1185">Reference proteome</keyword>
<dbReference type="InterPro" id="IPR042479">
    <property type="entry name" value="Slf1"/>
</dbReference>
<evidence type="ECO:0000313" key="3">
    <source>
        <dbReference type="Proteomes" id="UP000275408"/>
    </source>
</evidence>
<comment type="caution">
    <text evidence="2">The sequence shown here is derived from an EMBL/GenBank/DDBJ whole genome shotgun (WGS) entry which is preliminary data.</text>
</comment>
<dbReference type="GO" id="GO:2000781">
    <property type="term" value="P:positive regulation of double-strand break repair"/>
    <property type="evidence" value="ECO:0007669"/>
    <property type="project" value="InterPro"/>
</dbReference>
<accession>A0A3M6V693</accession>
<dbReference type="STRING" id="46731.A0A3M6V693"/>
<evidence type="ECO:0000256" key="1">
    <source>
        <dbReference type="SAM" id="MobiDB-lite"/>
    </source>
</evidence>
<dbReference type="EMBL" id="RCHS01000021">
    <property type="protein sequence ID" value="RMX61391.1"/>
    <property type="molecule type" value="Genomic_DNA"/>
</dbReference>
<evidence type="ECO:0000313" key="2">
    <source>
        <dbReference type="EMBL" id="RMX61391.1"/>
    </source>
</evidence>
<dbReference type="OrthoDB" id="251770at2759"/>
<gene>
    <name evidence="2" type="ORF">pdam_00018300</name>
</gene>
<proteinExistence type="predicted"/>
<dbReference type="GO" id="GO:0005634">
    <property type="term" value="C:nucleus"/>
    <property type="evidence" value="ECO:0007669"/>
    <property type="project" value="TreeGrafter"/>
</dbReference>
<dbReference type="GO" id="GO:0006974">
    <property type="term" value="P:DNA damage response"/>
    <property type="evidence" value="ECO:0007669"/>
    <property type="project" value="TreeGrafter"/>
</dbReference>
<feature type="compositionally biased region" description="Basic and acidic residues" evidence="1">
    <location>
        <begin position="179"/>
        <end position="192"/>
    </location>
</feature>
<dbReference type="Proteomes" id="UP000275408">
    <property type="component" value="Unassembled WGS sequence"/>
</dbReference>